<feature type="compositionally biased region" description="Basic and acidic residues" evidence="1">
    <location>
        <begin position="9"/>
        <end position="23"/>
    </location>
</feature>
<gene>
    <name evidence="2" type="ORF">B4167_0539</name>
</gene>
<dbReference type="Proteomes" id="UP000032076">
    <property type="component" value="Unassembled WGS sequence"/>
</dbReference>
<organism evidence="2 3">
    <name type="scientific">Caldibacillus thermoamylovorans</name>
    <dbReference type="NCBI Taxonomy" id="35841"/>
    <lineage>
        <taxon>Bacteria</taxon>
        <taxon>Bacillati</taxon>
        <taxon>Bacillota</taxon>
        <taxon>Bacilli</taxon>
        <taxon>Bacillales</taxon>
        <taxon>Bacillaceae</taxon>
        <taxon>Caldibacillus</taxon>
    </lineage>
</organism>
<comment type="caution">
    <text evidence="2">The sequence shown here is derived from an EMBL/GenBank/DDBJ whole genome shotgun (WGS) entry which is preliminary data.</text>
</comment>
<accession>A0ABD4A575</accession>
<proteinExistence type="predicted"/>
<dbReference type="EMBL" id="JXLU01000100">
    <property type="protein sequence ID" value="KIO72182.1"/>
    <property type="molecule type" value="Genomic_DNA"/>
</dbReference>
<sequence>MAPKSCRSYYRDNKKRETNENIKRMKNITDINSRLHFHL</sequence>
<evidence type="ECO:0000256" key="1">
    <source>
        <dbReference type="SAM" id="MobiDB-lite"/>
    </source>
</evidence>
<reference evidence="2 3" key="1">
    <citation type="submission" date="2015-01" db="EMBL/GenBank/DDBJ databases">
        <title>Draft Genome Sequences of Four Bacillus thermoamylovorans Strains, Isolated From Food Products.</title>
        <authorList>
            <person name="Krawcyk A.O."/>
            <person name="Berendsen E.M."/>
            <person name="Eijlander R.T."/>
            <person name="de Jong A."/>
            <person name="Wells-Bennik M."/>
            <person name="Kuipers O.P."/>
        </authorList>
    </citation>
    <scope>NUCLEOTIDE SEQUENCE [LARGE SCALE GENOMIC DNA]</scope>
    <source>
        <strain evidence="2 3">B4167</strain>
    </source>
</reference>
<evidence type="ECO:0000313" key="3">
    <source>
        <dbReference type="Proteomes" id="UP000032076"/>
    </source>
</evidence>
<evidence type="ECO:0000313" key="2">
    <source>
        <dbReference type="EMBL" id="KIO72182.1"/>
    </source>
</evidence>
<dbReference type="AlphaFoldDB" id="A0ABD4A575"/>
<feature type="region of interest" description="Disordered" evidence="1">
    <location>
        <begin position="1"/>
        <end position="25"/>
    </location>
</feature>
<name>A0ABD4A575_9BACI</name>
<protein>
    <submittedName>
        <fullName evidence="2">Uncharacterized protein</fullName>
    </submittedName>
</protein>